<reference evidence="3 4" key="1">
    <citation type="journal article" date="2018" name="Mycol. Prog.">
        <title>Coniella lustricola, a new species from submerged detritus.</title>
        <authorList>
            <person name="Raudabaugh D.B."/>
            <person name="Iturriaga T."/>
            <person name="Carver A."/>
            <person name="Mondo S."/>
            <person name="Pangilinan J."/>
            <person name="Lipzen A."/>
            <person name="He G."/>
            <person name="Amirebrahimi M."/>
            <person name="Grigoriev I.V."/>
            <person name="Miller A.N."/>
        </authorList>
    </citation>
    <scope>NUCLEOTIDE SEQUENCE [LARGE SCALE GENOMIC DNA]</scope>
    <source>
        <strain evidence="3 4">B22-T-1</strain>
    </source>
</reference>
<name>A0A2T2ZXS6_9PEZI</name>
<dbReference type="Pfam" id="PF12929">
    <property type="entry name" value="Mid1"/>
    <property type="match status" value="1"/>
</dbReference>
<dbReference type="GO" id="GO:0005262">
    <property type="term" value="F:calcium channel activity"/>
    <property type="evidence" value="ECO:0007669"/>
    <property type="project" value="InterPro"/>
</dbReference>
<dbReference type="InterPro" id="IPR024338">
    <property type="entry name" value="MID1/Yam8"/>
</dbReference>
<protein>
    <submittedName>
        <fullName evidence="3">Stretch-activated Ca2+-permeable channel component-domain-containing protein</fullName>
    </submittedName>
</protein>
<feature type="chain" id="PRO_5015523033" evidence="2">
    <location>
        <begin position="36"/>
        <end position="633"/>
    </location>
</feature>
<evidence type="ECO:0000256" key="1">
    <source>
        <dbReference type="SAM" id="MobiDB-lite"/>
    </source>
</evidence>
<dbReference type="AlphaFoldDB" id="A0A2T2ZXS6"/>
<organism evidence="3 4">
    <name type="scientific">Coniella lustricola</name>
    <dbReference type="NCBI Taxonomy" id="2025994"/>
    <lineage>
        <taxon>Eukaryota</taxon>
        <taxon>Fungi</taxon>
        <taxon>Dikarya</taxon>
        <taxon>Ascomycota</taxon>
        <taxon>Pezizomycotina</taxon>
        <taxon>Sordariomycetes</taxon>
        <taxon>Sordariomycetidae</taxon>
        <taxon>Diaporthales</taxon>
        <taxon>Schizoparmaceae</taxon>
        <taxon>Coniella</taxon>
    </lineage>
</organism>
<evidence type="ECO:0000313" key="4">
    <source>
        <dbReference type="Proteomes" id="UP000241462"/>
    </source>
</evidence>
<dbReference type="FunCoup" id="A0A2T2ZXS6">
    <property type="interactions" value="42"/>
</dbReference>
<evidence type="ECO:0000313" key="3">
    <source>
        <dbReference type="EMBL" id="PSR79201.1"/>
    </source>
</evidence>
<dbReference type="InParanoid" id="A0A2T2ZXS6"/>
<dbReference type="OrthoDB" id="5405745at2759"/>
<dbReference type="EMBL" id="KZ678576">
    <property type="protein sequence ID" value="PSR79201.1"/>
    <property type="molecule type" value="Genomic_DNA"/>
</dbReference>
<feature type="signal peptide" evidence="2">
    <location>
        <begin position="1"/>
        <end position="35"/>
    </location>
</feature>
<sequence length="633" mass="68637">MQLSPLQSRLAASAIATVLLMILYLSLFKPQFALAAEIHNPPPIILDESIDASPEGADIWARGSMYQAEFSAFDKSLTGRTPMVTRDTVTVTNNVGTKMNLNAGDTYVFVFDSSQLNSREEDDARLELRGEAETSSGSEADDAGGETKLAKRASGTVYISANTCLQPSSNSTTDALPPQLTLYVSTSTDNTSPGPSADSRKQDVRVFESGAVMYNMTASDDVYVAVAASNSTGDFSGIYNVQVGISVDGWYHSYNESNAEELFWVDSDTSSVLLMTQNLTTDRDHTTEQELMTTRPYVMFAQNVENPSISGLENSFCGLNNNAQIATVRNGATTSQVTTGMTMMGAGGLPKQQFYFSGLNSSSTYVGILAKNVDNSTNTNIVGGGGSVYRTTYFTTKSSYGNCELIFNLTFCDQVAYAVPGNNIKFPTKDALGLFYDSYAESLYEGFNKSMTLIPCDAPNTQQFSLVRNCTTCRHAYKNWLCSVTIPRCEDFTSNSSFLQPRAMNATFPDGATLPADLLAPYTHFNNQLSFLTSRNPLIDSTVKPGPYKEVLPCEELCYDLVQSCPSAMGFTCPRSWLTGFNTSYGTKTGSEDGSITCNYPGSFHFYSAATRSVAVTWGLTSGMALMAFLAAW</sequence>
<proteinExistence type="predicted"/>
<dbReference type="Proteomes" id="UP000241462">
    <property type="component" value="Unassembled WGS sequence"/>
</dbReference>
<dbReference type="STRING" id="2025994.A0A2T2ZXS6"/>
<feature type="region of interest" description="Disordered" evidence="1">
    <location>
        <begin position="121"/>
        <end position="147"/>
    </location>
</feature>
<evidence type="ECO:0000256" key="2">
    <source>
        <dbReference type="SAM" id="SignalP"/>
    </source>
</evidence>
<keyword evidence="4" id="KW-1185">Reference proteome</keyword>
<dbReference type="GO" id="GO:0098703">
    <property type="term" value="P:calcium ion import across plasma membrane"/>
    <property type="evidence" value="ECO:0007669"/>
    <property type="project" value="InterPro"/>
</dbReference>
<dbReference type="PANTHER" id="PTHR39142">
    <property type="entry name" value="MID1P"/>
    <property type="match status" value="1"/>
</dbReference>
<dbReference type="PANTHER" id="PTHR39142:SF1">
    <property type="entry name" value="AEL197CP"/>
    <property type="match status" value="1"/>
</dbReference>
<accession>A0A2T2ZXS6</accession>
<keyword evidence="2" id="KW-0732">Signal</keyword>
<gene>
    <name evidence="3" type="ORF">BD289DRAFT_442851</name>
</gene>